<comment type="caution">
    <text evidence="1">The sequence shown here is derived from an EMBL/GenBank/DDBJ whole genome shotgun (WGS) entry which is preliminary data.</text>
</comment>
<name>A0A107FZE7_9BURK</name>
<evidence type="ECO:0000313" key="1">
    <source>
        <dbReference type="EMBL" id="KWE08947.1"/>
    </source>
</evidence>
<sequence length="66" mass="7320">MLELADRIERAKALFDVIAEQSEHDDTIRQLAEIGFEISERTAVLAIEFSDAADGIANLESRSRTA</sequence>
<dbReference type="EMBL" id="LPIX01000025">
    <property type="protein sequence ID" value="KWE08947.1"/>
    <property type="molecule type" value="Genomic_DNA"/>
</dbReference>
<dbReference type="Proteomes" id="UP000062998">
    <property type="component" value="Unassembled WGS sequence"/>
</dbReference>
<reference evidence="1 2" key="1">
    <citation type="submission" date="2015-11" db="EMBL/GenBank/DDBJ databases">
        <title>Expanding the genomic diversity of Burkholderia species for the development of highly accurate diagnostics.</title>
        <authorList>
            <person name="Sahl J."/>
            <person name="Keim P."/>
            <person name="Wagner D."/>
        </authorList>
    </citation>
    <scope>NUCLEOTIDE SEQUENCE [LARGE SCALE GENOMIC DNA]</scope>
    <source>
        <strain evidence="1 2">MSMB2167WGS</strain>
    </source>
</reference>
<organism evidence="1 2">
    <name type="scientific">Burkholderia ubonensis</name>
    <dbReference type="NCBI Taxonomy" id="101571"/>
    <lineage>
        <taxon>Bacteria</taxon>
        <taxon>Pseudomonadati</taxon>
        <taxon>Pseudomonadota</taxon>
        <taxon>Betaproteobacteria</taxon>
        <taxon>Burkholderiales</taxon>
        <taxon>Burkholderiaceae</taxon>
        <taxon>Burkholderia</taxon>
        <taxon>Burkholderia cepacia complex</taxon>
    </lineage>
</organism>
<protein>
    <submittedName>
        <fullName evidence="1">Uncharacterized protein</fullName>
    </submittedName>
</protein>
<gene>
    <name evidence="1" type="ORF">WL73_07005</name>
</gene>
<dbReference type="AlphaFoldDB" id="A0A107FZE7"/>
<evidence type="ECO:0000313" key="2">
    <source>
        <dbReference type="Proteomes" id="UP000062998"/>
    </source>
</evidence>
<proteinExistence type="predicted"/>
<accession>A0A107FZE7</accession>